<feature type="region of interest" description="Disordered" evidence="1">
    <location>
        <begin position="1"/>
        <end position="25"/>
    </location>
</feature>
<name>A0A0E9P5R4_ANGAN</name>
<accession>A0A0E9P5R4</accession>
<evidence type="ECO:0000256" key="1">
    <source>
        <dbReference type="SAM" id="MobiDB-lite"/>
    </source>
</evidence>
<protein>
    <submittedName>
        <fullName evidence="2">Uncharacterized protein</fullName>
    </submittedName>
</protein>
<sequence length="63" mass="6554">MAAHCLAPRRNGRETDSGDTGAADLLDSVKRAPVIESAEKSRVLPKKTPTGGEAEASVIVHVS</sequence>
<proteinExistence type="predicted"/>
<organism evidence="2">
    <name type="scientific">Anguilla anguilla</name>
    <name type="common">European freshwater eel</name>
    <name type="synonym">Muraena anguilla</name>
    <dbReference type="NCBI Taxonomy" id="7936"/>
    <lineage>
        <taxon>Eukaryota</taxon>
        <taxon>Metazoa</taxon>
        <taxon>Chordata</taxon>
        <taxon>Craniata</taxon>
        <taxon>Vertebrata</taxon>
        <taxon>Euteleostomi</taxon>
        <taxon>Actinopterygii</taxon>
        <taxon>Neopterygii</taxon>
        <taxon>Teleostei</taxon>
        <taxon>Anguilliformes</taxon>
        <taxon>Anguillidae</taxon>
        <taxon>Anguilla</taxon>
    </lineage>
</organism>
<dbReference type="AlphaFoldDB" id="A0A0E9P5R4"/>
<reference evidence="2" key="1">
    <citation type="submission" date="2014-11" db="EMBL/GenBank/DDBJ databases">
        <authorList>
            <person name="Amaro Gonzalez C."/>
        </authorList>
    </citation>
    <scope>NUCLEOTIDE SEQUENCE</scope>
</reference>
<evidence type="ECO:0000313" key="2">
    <source>
        <dbReference type="EMBL" id="JAG99661.1"/>
    </source>
</evidence>
<reference evidence="2" key="2">
    <citation type="journal article" date="2015" name="Fish Shellfish Immunol.">
        <title>Early steps in the European eel (Anguilla anguilla)-Vibrio vulnificus interaction in the gills: Role of the RtxA13 toxin.</title>
        <authorList>
            <person name="Callol A."/>
            <person name="Pajuelo D."/>
            <person name="Ebbesson L."/>
            <person name="Teles M."/>
            <person name="MacKenzie S."/>
            <person name="Amaro C."/>
        </authorList>
    </citation>
    <scope>NUCLEOTIDE SEQUENCE</scope>
</reference>
<feature type="region of interest" description="Disordered" evidence="1">
    <location>
        <begin position="40"/>
        <end position="63"/>
    </location>
</feature>
<dbReference type="EMBL" id="GBXM01108915">
    <property type="protein sequence ID" value="JAG99661.1"/>
    <property type="molecule type" value="Transcribed_RNA"/>
</dbReference>